<evidence type="ECO:0000256" key="1">
    <source>
        <dbReference type="SAM" id="Phobius"/>
    </source>
</evidence>
<evidence type="ECO:0000313" key="3">
    <source>
        <dbReference type="Proteomes" id="UP000786183"/>
    </source>
</evidence>
<keyword evidence="1" id="KW-1133">Transmembrane helix</keyword>
<organism evidence="2 3">
    <name type="scientific">Campylobacter canadensis</name>
    <dbReference type="NCBI Taxonomy" id="449520"/>
    <lineage>
        <taxon>Bacteria</taxon>
        <taxon>Pseudomonadati</taxon>
        <taxon>Campylobacterota</taxon>
        <taxon>Epsilonproteobacteria</taxon>
        <taxon>Campylobacterales</taxon>
        <taxon>Campylobacteraceae</taxon>
        <taxon>Campylobacter</taxon>
    </lineage>
</organism>
<keyword evidence="3" id="KW-1185">Reference proteome</keyword>
<keyword evidence="1" id="KW-0472">Membrane</keyword>
<feature type="transmembrane region" description="Helical" evidence="1">
    <location>
        <begin position="7"/>
        <end position="25"/>
    </location>
</feature>
<accession>A0ABS7WTX8</accession>
<proteinExistence type="predicted"/>
<comment type="caution">
    <text evidence="2">The sequence shown here is derived from an EMBL/GenBank/DDBJ whole genome shotgun (WGS) entry which is preliminary data.</text>
</comment>
<name>A0ABS7WTX8_9BACT</name>
<dbReference type="RefSeq" id="WP_172232985.1">
    <property type="nucleotide sequence ID" value="NZ_CP035946.1"/>
</dbReference>
<dbReference type="Proteomes" id="UP000786183">
    <property type="component" value="Unassembled WGS sequence"/>
</dbReference>
<sequence length="65" mass="7330">MQKFKYITEISLVFLMSVSIILDIVNNGFTFSIASSILTVLILAGAFYENYSKDKIIASFKKNND</sequence>
<dbReference type="EMBL" id="JACGBB010000014">
    <property type="protein sequence ID" value="MBZ7987772.1"/>
    <property type="molecule type" value="Genomic_DNA"/>
</dbReference>
<feature type="transmembrane region" description="Helical" evidence="1">
    <location>
        <begin position="31"/>
        <end position="51"/>
    </location>
</feature>
<gene>
    <name evidence="2" type="ORF">AVCANL283_06625</name>
</gene>
<reference evidence="2 3" key="1">
    <citation type="submission" date="2020-07" db="EMBL/GenBank/DDBJ databases">
        <title>Transfer of Campylobacter canadensis to the novel genus Avispirillum gen. nov., that also includes two novel species recovered from migratory waterfowl: Avispirillum anseris sp. nov. and Avispirillum brantae sp. nov.</title>
        <authorList>
            <person name="Miller W.G."/>
            <person name="Chapman M.H."/>
            <person name="Yee E."/>
            <person name="Inglis G.D."/>
        </authorList>
    </citation>
    <scope>NUCLEOTIDE SEQUENCE [LARGE SCALE GENOMIC DNA]</scope>
    <source>
        <strain evidence="2 3">L283</strain>
    </source>
</reference>
<evidence type="ECO:0000313" key="2">
    <source>
        <dbReference type="EMBL" id="MBZ7987772.1"/>
    </source>
</evidence>
<keyword evidence="1" id="KW-0812">Transmembrane</keyword>
<protein>
    <submittedName>
        <fullName evidence="2">Uncharacterized protein</fullName>
    </submittedName>
</protein>